<evidence type="ECO:0000313" key="2">
    <source>
        <dbReference type="Proteomes" id="UP000824120"/>
    </source>
</evidence>
<proteinExistence type="predicted"/>
<feature type="non-terminal residue" evidence="1">
    <location>
        <position position="64"/>
    </location>
</feature>
<keyword evidence="2" id="KW-1185">Reference proteome</keyword>
<dbReference type="EMBL" id="JACXVP010000003">
    <property type="protein sequence ID" value="KAG5619083.1"/>
    <property type="molecule type" value="Genomic_DNA"/>
</dbReference>
<dbReference type="OrthoDB" id="10380276at2759"/>
<name>A0A9J6A451_SOLCO</name>
<dbReference type="Proteomes" id="UP000824120">
    <property type="component" value="Chromosome 3"/>
</dbReference>
<protein>
    <submittedName>
        <fullName evidence="1">Uncharacterized protein</fullName>
    </submittedName>
</protein>
<evidence type="ECO:0000313" key="1">
    <source>
        <dbReference type="EMBL" id="KAG5619083.1"/>
    </source>
</evidence>
<gene>
    <name evidence="1" type="ORF">H5410_018907</name>
</gene>
<organism evidence="1 2">
    <name type="scientific">Solanum commersonii</name>
    <name type="common">Commerson's wild potato</name>
    <name type="synonym">Commerson's nightshade</name>
    <dbReference type="NCBI Taxonomy" id="4109"/>
    <lineage>
        <taxon>Eukaryota</taxon>
        <taxon>Viridiplantae</taxon>
        <taxon>Streptophyta</taxon>
        <taxon>Embryophyta</taxon>
        <taxon>Tracheophyta</taxon>
        <taxon>Spermatophyta</taxon>
        <taxon>Magnoliopsida</taxon>
        <taxon>eudicotyledons</taxon>
        <taxon>Gunneridae</taxon>
        <taxon>Pentapetalae</taxon>
        <taxon>asterids</taxon>
        <taxon>lamiids</taxon>
        <taxon>Solanales</taxon>
        <taxon>Solanaceae</taxon>
        <taxon>Solanoideae</taxon>
        <taxon>Solaneae</taxon>
        <taxon>Solanum</taxon>
    </lineage>
</organism>
<dbReference type="AlphaFoldDB" id="A0A9J6A451"/>
<sequence>MAAKNGDGVQLELVWWLRLDEERKMVMMCGGDEGRRNMSGFVDKNCDNVNDLGRETVGMGENVI</sequence>
<accession>A0A9J6A451</accession>
<reference evidence="1 2" key="1">
    <citation type="submission" date="2020-09" db="EMBL/GenBank/DDBJ databases">
        <title>De no assembly of potato wild relative species, Solanum commersonii.</title>
        <authorList>
            <person name="Cho K."/>
        </authorList>
    </citation>
    <scope>NUCLEOTIDE SEQUENCE [LARGE SCALE GENOMIC DNA]</scope>
    <source>
        <strain evidence="1">LZ3.2</strain>
        <tissue evidence="1">Leaf</tissue>
    </source>
</reference>
<comment type="caution">
    <text evidence="1">The sequence shown here is derived from an EMBL/GenBank/DDBJ whole genome shotgun (WGS) entry which is preliminary data.</text>
</comment>